<sequence>MAPGDPNEPPELLVLCCFGVPDANQKRISVFDGHLRDHNLLIAYLPGHGVKRTRLKSFLDVRRTRRQTDGYLLCGKNYSYNGEVFLSKSRDQMFGDVTGPKLYTLPGLTTHSSLEYEHRTCERSNFDRNLRIGAPKPVLNTAE</sequence>
<organism evidence="1 2">
    <name type="scientific">Jimgerdemannia flammicorona</name>
    <dbReference type="NCBI Taxonomy" id="994334"/>
    <lineage>
        <taxon>Eukaryota</taxon>
        <taxon>Fungi</taxon>
        <taxon>Fungi incertae sedis</taxon>
        <taxon>Mucoromycota</taxon>
        <taxon>Mucoromycotina</taxon>
        <taxon>Endogonomycetes</taxon>
        <taxon>Endogonales</taxon>
        <taxon>Endogonaceae</taxon>
        <taxon>Jimgerdemannia</taxon>
    </lineage>
</organism>
<evidence type="ECO:0000313" key="1">
    <source>
        <dbReference type="EMBL" id="RUS30404.1"/>
    </source>
</evidence>
<reference evidence="1 2" key="1">
    <citation type="journal article" date="2018" name="New Phytol.">
        <title>Phylogenomics of Endogonaceae and evolution of mycorrhizas within Mucoromycota.</title>
        <authorList>
            <person name="Chang Y."/>
            <person name="Desiro A."/>
            <person name="Na H."/>
            <person name="Sandor L."/>
            <person name="Lipzen A."/>
            <person name="Clum A."/>
            <person name="Barry K."/>
            <person name="Grigoriev I.V."/>
            <person name="Martin F.M."/>
            <person name="Stajich J.E."/>
            <person name="Smith M.E."/>
            <person name="Bonito G."/>
            <person name="Spatafora J.W."/>
        </authorList>
    </citation>
    <scope>NUCLEOTIDE SEQUENCE [LARGE SCALE GENOMIC DNA]</scope>
    <source>
        <strain evidence="1 2">AD002</strain>
    </source>
</reference>
<protein>
    <submittedName>
        <fullName evidence="1">Uncharacterized protein</fullName>
    </submittedName>
</protein>
<dbReference type="EMBL" id="RBNJ01003917">
    <property type="protein sequence ID" value="RUS30404.1"/>
    <property type="molecule type" value="Genomic_DNA"/>
</dbReference>
<gene>
    <name evidence="1" type="ORF">BC938DRAFT_479433</name>
</gene>
<comment type="caution">
    <text evidence="1">The sequence shown here is derived from an EMBL/GenBank/DDBJ whole genome shotgun (WGS) entry which is preliminary data.</text>
</comment>
<accession>A0A433QKV9</accession>
<name>A0A433QKV9_9FUNG</name>
<evidence type="ECO:0000313" key="2">
    <source>
        <dbReference type="Proteomes" id="UP000274822"/>
    </source>
</evidence>
<proteinExistence type="predicted"/>
<keyword evidence="2" id="KW-1185">Reference proteome</keyword>
<dbReference type="Proteomes" id="UP000274822">
    <property type="component" value="Unassembled WGS sequence"/>
</dbReference>
<dbReference type="AlphaFoldDB" id="A0A433QKV9"/>